<dbReference type="Proteomes" id="UP000037035">
    <property type="component" value="Unassembled WGS sequence"/>
</dbReference>
<name>A0A0L6VI13_9BASI</name>
<accession>A0A0L6VI13</accession>
<dbReference type="OrthoDB" id="2266810at2759"/>
<dbReference type="AlphaFoldDB" id="A0A0L6VI13"/>
<sequence length="97" mass="11097">MEACLFRLTKAKFNPLSLTKALRILSFVYFGPPQLLPCLYKLHNGEPVFFKDILNDLRSSFFDQNCQHRAKVALRNLRQTGAIPACTQDFNLHALTV</sequence>
<protein>
    <submittedName>
        <fullName evidence="1">Uncharacterized protein</fullName>
    </submittedName>
</protein>
<dbReference type="VEuPathDB" id="FungiDB:VP01_15580g1"/>
<gene>
    <name evidence="1" type="ORF">VP01_15580g1</name>
</gene>
<organism evidence="1 2">
    <name type="scientific">Puccinia sorghi</name>
    <dbReference type="NCBI Taxonomy" id="27349"/>
    <lineage>
        <taxon>Eukaryota</taxon>
        <taxon>Fungi</taxon>
        <taxon>Dikarya</taxon>
        <taxon>Basidiomycota</taxon>
        <taxon>Pucciniomycotina</taxon>
        <taxon>Pucciniomycetes</taxon>
        <taxon>Pucciniales</taxon>
        <taxon>Pucciniaceae</taxon>
        <taxon>Puccinia</taxon>
    </lineage>
</organism>
<evidence type="ECO:0000313" key="1">
    <source>
        <dbReference type="EMBL" id="KNZ60416.1"/>
    </source>
</evidence>
<proteinExistence type="predicted"/>
<evidence type="ECO:0000313" key="2">
    <source>
        <dbReference type="Proteomes" id="UP000037035"/>
    </source>
</evidence>
<feature type="non-terminal residue" evidence="1">
    <location>
        <position position="97"/>
    </location>
</feature>
<dbReference type="EMBL" id="LAVV01006198">
    <property type="protein sequence ID" value="KNZ60416.1"/>
    <property type="molecule type" value="Genomic_DNA"/>
</dbReference>
<keyword evidence="2" id="KW-1185">Reference proteome</keyword>
<reference evidence="1 2" key="1">
    <citation type="submission" date="2015-08" db="EMBL/GenBank/DDBJ databases">
        <title>Next Generation Sequencing and Analysis of the Genome of Puccinia sorghi L Schw, the Causal Agent of Maize Common Rust.</title>
        <authorList>
            <person name="Rochi L."/>
            <person name="Burguener G."/>
            <person name="Darino M."/>
            <person name="Turjanski A."/>
            <person name="Kreff E."/>
            <person name="Dieguez M.J."/>
            <person name="Sacco F."/>
        </authorList>
    </citation>
    <scope>NUCLEOTIDE SEQUENCE [LARGE SCALE GENOMIC DNA]</scope>
    <source>
        <strain evidence="1 2">RO10H11247</strain>
    </source>
</reference>
<comment type="caution">
    <text evidence="1">The sequence shown here is derived from an EMBL/GenBank/DDBJ whole genome shotgun (WGS) entry which is preliminary data.</text>
</comment>